<dbReference type="Proteomes" id="UP000199002">
    <property type="component" value="Unassembled WGS sequence"/>
</dbReference>
<organism evidence="1 2">
    <name type="scientific">Acidovorax soli</name>
    <dbReference type="NCBI Taxonomy" id="592050"/>
    <lineage>
        <taxon>Bacteria</taxon>
        <taxon>Pseudomonadati</taxon>
        <taxon>Pseudomonadota</taxon>
        <taxon>Betaproteobacteria</taxon>
        <taxon>Burkholderiales</taxon>
        <taxon>Comamonadaceae</taxon>
        <taxon>Acidovorax</taxon>
    </lineage>
</organism>
<protein>
    <submittedName>
        <fullName evidence="1">Uncharacterized protein</fullName>
    </submittedName>
</protein>
<dbReference type="EMBL" id="FNQJ01000041">
    <property type="protein sequence ID" value="SEA88625.1"/>
    <property type="molecule type" value="Genomic_DNA"/>
</dbReference>
<reference evidence="2" key="1">
    <citation type="submission" date="2016-10" db="EMBL/GenBank/DDBJ databases">
        <authorList>
            <person name="Varghese N."/>
            <person name="Submissions S."/>
        </authorList>
    </citation>
    <scope>NUCLEOTIDE SEQUENCE [LARGE SCALE GENOMIC DNA]</scope>
    <source>
        <strain evidence="2">DSM 25157</strain>
    </source>
</reference>
<keyword evidence="2" id="KW-1185">Reference proteome</keyword>
<dbReference type="STRING" id="592050.SAMN05421875_14122"/>
<gene>
    <name evidence="1" type="ORF">SAMN05421875_14122</name>
</gene>
<accession>A0A1H4EUE5</accession>
<name>A0A1H4EUE5_9BURK</name>
<evidence type="ECO:0000313" key="2">
    <source>
        <dbReference type="Proteomes" id="UP000199002"/>
    </source>
</evidence>
<proteinExistence type="predicted"/>
<evidence type="ECO:0000313" key="1">
    <source>
        <dbReference type="EMBL" id="SEA88625.1"/>
    </source>
</evidence>
<dbReference type="AlphaFoldDB" id="A0A1H4EUE5"/>
<sequence length="108" mass="12547">MPRRVRAAADVRSQYNVVHRFKTRVWAWIVLVHIEPGASDSPVLQCMYECSFIDHAATRHIDEKGSRAERIQYVRIDQVTRLLATCHGHNEKIGPLGQPMHRFCIEIR</sequence>